<dbReference type="Pfam" id="PF06258">
    <property type="entry name" value="Mito_fiss_Elm1"/>
    <property type="match status" value="1"/>
</dbReference>
<accession>A0A7S0G3B1</accession>
<evidence type="ECO:0008006" key="2">
    <source>
        <dbReference type="Google" id="ProtNLM"/>
    </source>
</evidence>
<dbReference type="EMBL" id="HBEK01012653">
    <property type="protein sequence ID" value="CAD8396967.1"/>
    <property type="molecule type" value="Transcribed_RNA"/>
</dbReference>
<proteinExistence type="predicted"/>
<dbReference type="AlphaFoldDB" id="A0A7S0G3B1"/>
<evidence type="ECO:0000313" key="1">
    <source>
        <dbReference type="EMBL" id="CAD8396967.1"/>
    </source>
</evidence>
<dbReference type="InterPro" id="IPR009367">
    <property type="entry name" value="Elm1-like"/>
</dbReference>
<name>A0A7S0G3B1_9RHOD</name>
<reference evidence="1" key="1">
    <citation type="submission" date="2021-01" db="EMBL/GenBank/DDBJ databases">
        <authorList>
            <person name="Corre E."/>
            <person name="Pelletier E."/>
            <person name="Niang G."/>
            <person name="Scheremetjew M."/>
            <person name="Finn R."/>
            <person name="Kale V."/>
            <person name="Holt S."/>
            <person name="Cochrane G."/>
            <person name="Meng A."/>
            <person name="Brown T."/>
            <person name="Cohen L."/>
        </authorList>
    </citation>
    <scope>NUCLEOTIDE SEQUENCE</scope>
    <source>
        <strain evidence="1">UTEX LB 2760</strain>
    </source>
</reference>
<organism evidence="1">
    <name type="scientific">Rhodosorus marinus</name>
    <dbReference type="NCBI Taxonomy" id="101924"/>
    <lineage>
        <taxon>Eukaryota</taxon>
        <taxon>Rhodophyta</taxon>
        <taxon>Stylonematophyceae</taxon>
        <taxon>Stylonematales</taxon>
        <taxon>Stylonemataceae</taxon>
        <taxon>Rhodosorus</taxon>
    </lineage>
</organism>
<gene>
    <name evidence="1" type="ORF">RMAR0315_LOCUS6955</name>
</gene>
<sequence length="401" mass="44856">MSNNSGRPAFKRLARIVVLGDSRGSVVTGAEKQALALASGIQRLSRTKKVPLELFRPLPKKELACLLFRGLALKYLVLSRSRPVGEIESTVRFIRSVEYLKGRRLPNLRMYGNDLVLLVNAGGASAGLAVALKDVFKDSMFLINTLHPRFAEQKFDLIVSPEHDGVRYPKRENWIQTLAAINDAPQYRHSLKNTDLPKDLPLPRVLVAIGGPSSRIYIPGLSHNTKLNKFIDSISRIAQGGSVLVTTSRRTPRGLARSIKEKLEGRIGANRLLFINGNRGQNSQDPGMNDYHKFLSTSSVAVVTSDSSNMISEAISSPGIERVYVFELFPVTSERLKNFVMSLVEKRYVNLLQGKDEELSDAIDKPNSPNELQRCIEVCQTRFEERGIRIERSLRPDQFIF</sequence>
<protein>
    <recommendedName>
        <fullName evidence="2">Mitochondrial fission protein ELM1</fullName>
    </recommendedName>
</protein>